<organism evidence="2 3">
    <name type="scientific">Mycolicibacterium nivoides</name>
    <dbReference type="NCBI Taxonomy" id="2487344"/>
    <lineage>
        <taxon>Bacteria</taxon>
        <taxon>Bacillati</taxon>
        <taxon>Actinomycetota</taxon>
        <taxon>Actinomycetes</taxon>
        <taxon>Mycobacteriales</taxon>
        <taxon>Mycobacteriaceae</taxon>
        <taxon>Mycolicibacterium</taxon>
    </lineage>
</organism>
<dbReference type="Gene3D" id="3.30.9.10">
    <property type="entry name" value="D-Amino Acid Oxidase, subunit A, domain 2"/>
    <property type="match status" value="1"/>
</dbReference>
<feature type="domain" description="FAD-binding" evidence="1">
    <location>
        <begin position="3"/>
        <end position="313"/>
    </location>
</feature>
<sequence>MRIAISGAGVAGTALAHWLHRTGHTPTLIERAPAFRTGGYMIDFWGIGYRVARQMGIEPAIRDAGYDVHCVRSIGPDGTTRAALGVDVFRLMIGNDFTSLPRGDLASAIYRTVEDSVPTLFGDSITGIDQHPDGVRVTFENGPPDDFDLVIGADGLHSNVRSLVFGPEEHYEHYLGCKVAACIVDGYTGGDSGAYLTYSIPGRQVGQFTLRNNRTMFLFVFRDEHDDHGMTPKEQLHNQFDDAGWECRRILTALDGVDDLFFDVVSQIRMDRWSDGRVLLIGDAAGCISLLGGEGTGLAITEAYALAGEFARANGDHRTAFGSYESLLRPFIKSKQAGAERMLGFFATRTRFGLWFRNVALRAMNLSRPVAGLFAGSVRDDLDLPDYRIS</sequence>
<evidence type="ECO:0000313" key="3">
    <source>
        <dbReference type="Proteomes" id="UP001635816"/>
    </source>
</evidence>
<comment type="caution">
    <text evidence="2">The sequence shown here is derived from an EMBL/GenBank/DDBJ whole genome shotgun (WGS) entry which is preliminary data.</text>
</comment>
<protein>
    <submittedName>
        <fullName evidence="2">FAD-binding domain</fullName>
    </submittedName>
</protein>
<proteinExistence type="predicted"/>
<keyword evidence="3" id="KW-1185">Reference proteome</keyword>
<dbReference type="InterPro" id="IPR002938">
    <property type="entry name" value="FAD-bd"/>
</dbReference>
<dbReference type="InterPro" id="IPR051704">
    <property type="entry name" value="FAD_aromatic-hydroxylase"/>
</dbReference>
<dbReference type="PANTHER" id="PTHR46865">
    <property type="entry name" value="OXIDOREDUCTASE-RELATED"/>
    <property type="match status" value="1"/>
</dbReference>
<evidence type="ECO:0000259" key="1">
    <source>
        <dbReference type="Pfam" id="PF01494"/>
    </source>
</evidence>
<name>A0ABW9L957_9MYCO</name>
<dbReference type="Pfam" id="PF01494">
    <property type="entry name" value="FAD_binding_3"/>
    <property type="match status" value="1"/>
</dbReference>
<gene>
    <name evidence="2" type="ORF">ACK4CT_15100</name>
</gene>
<evidence type="ECO:0000313" key="2">
    <source>
        <dbReference type="EMBL" id="MFN6544518.1"/>
    </source>
</evidence>
<dbReference type="Proteomes" id="UP001635816">
    <property type="component" value="Unassembled WGS sequence"/>
</dbReference>
<accession>A0ABW9L957</accession>
<dbReference type="PANTHER" id="PTHR46865:SF8">
    <property type="entry name" value="POSSIBLE OXIDOREDUCTASE"/>
    <property type="match status" value="1"/>
</dbReference>
<dbReference type="Gene3D" id="3.50.50.60">
    <property type="entry name" value="FAD/NAD(P)-binding domain"/>
    <property type="match status" value="1"/>
</dbReference>
<dbReference type="SUPFAM" id="SSF51905">
    <property type="entry name" value="FAD/NAD(P)-binding domain"/>
    <property type="match status" value="1"/>
</dbReference>
<reference evidence="2 3" key="1">
    <citation type="submission" date="2024-12" db="EMBL/GenBank/DDBJ databases">
        <title>The coexistence of Mycolicibacterium septicum and Mycolicibacterium nivoides in clinical samples.</title>
        <authorList>
            <person name="Wang C."/>
            <person name="Feng Y."/>
            <person name="Zong Z."/>
        </authorList>
    </citation>
    <scope>NUCLEOTIDE SEQUENCE [LARGE SCALE GENOMIC DNA]</scope>
    <source>
        <strain evidence="2 3">120309</strain>
    </source>
</reference>
<dbReference type="NCBIfam" id="NF005761">
    <property type="entry name" value="PRK07588.1"/>
    <property type="match status" value="1"/>
</dbReference>
<dbReference type="InterPro" id="IPR036188">
    <property type="entry name" value="FAD/NAD-bd_sf"/>
</dbReference>
<dbReference type="RefSeq" id="WP_409543662.1">
    <property type="nucleotide sequence ID" value="NZ_JBKBDD010000004.1"/>
</dbReference>
<dbReference type="PRINTS" id="PR00420">
    <property type="entry name" value="RNGMNOXGNASE"/>
</dbReference>
<dbReference type="EMBL" id="JBKBDD010000004">
    <property type="protein sequence ID" value="MFN6544518.1"/>
    <property type="molecule type" value="Genomic_DNA"/>
</dbReference>